<dbReference type="GO" id="GO:0000981">
    <property type="term" value="F:DNA-binding transcription factor activity, RNA polymerase II-specific"/>
    <property type="evidence" value="ECO:0007669"/>
    <property type="project" value="InterPro"/>
</dbReference>
<dbReference type="CDD" id="cd00067">
    <property type="entry name" value="GAL4"/>
    <property type="match status" value="1"/>
</dbReference>
<organism evidence="2 3">
    <name type="scientific">Mycena albidolilacea</name>
    <dbReference type="NCBI Taxonomy" id="1033008"/>
    <lineage>
        <taxon>Eukaryota</taxon>
        <taxon>Fungi</taxon>
        <taxon>Dikarya</taxon>
        <taxon>Basidiomycota</taxon>
        <taxon>Agaricomycotina</taxon>
        <taxon>Agaricomycetes</taxon>
        <taxon>Agaricomycetidae</taxon>
        <taxon>Agaricales</taxon>
        <taxon>Marasmiineae</taxon>
        <taxon>Mycenaceae</taxon>
        <taxon>Mycena</taxon>
    </lineage>
</organism>
<dbReference type="InterPro" id="IPR050987">
    <property type="entry name" value="AtrR-like"/>
</dbReference>
<evidence type="ECO:0000313" key="2">
    <source>
        <dbReference type="EMBL" id="KAJ7331310.1"/>
    </source>
</evidence>
<evidence type="ECO:0000256" key="1">
    <source>
        <dbReference type="ARBA" id="ARBA00023242"/>
    </source>
</evidence>
<reference evidence="2" key="1">
    <citation type="submission" date="2023-03" db="EMBL/GenBank/DDBJ databases">
        <title>Massive genome expansion in bonnet fungi (Mycena s.s.) driven by repeated elements and novel gene families across ecological guilds.</title>
        <authorList>
            <consortium name="Lawrence Berkeley National Laboratory"/>
            <person name="Harder C.B."/>
            <person name="Miyauchi S."/>
            <person name="Viragh M."/>
            <person name="Kuo A."/>
            <person name="Thoen E."/>
            <person name="Andreopoulos B."/>
            <person name="Lu D."/>
            <person name="Skrede I."/>
            <person name="Drula E."/>
            <person name="Henrissat B."/>
            <person name="Morin E."/>
            <person name="Kohler A."/>
            <person name="Barry K."/>
            <person name="LaButti K."/>
            <person name="Morin E."/>
            <person name="Salamov A."/>
            <person name="Lipzen A."/>
            <person name="Mereny Z."/>
            <person name="Hegedus B."/>
            <person name="Baldrian P."/>
            <person name="Stursova M."/>
            <person name="Weitz H."/>
            <person name="Taylor A."/>
            <person name="Grigoriev I.V."/>
            <person name="Nagy L.G."/>
            <person name="Martin F."/>
            <person name="Kauserud H."/>
        </authorList>
    </citation>
    <scope>NUCLEOTIDE SEQUENCE</scope>
    <source>
        <strain evidence="2">CBHHK002</strain>
    </source>
</reference>
<proteinExistence type="predicted"/>
<dbReference type="EMBL" id="JARIHO010000035">
    <property type="protein sequence ID" value="KAJ7331310.1"/>
    <property type="molecule type" value="Genomic_DNA"/>
</dbReference>
<accession>A0AAD6ZPE1</accession>
<gene>
    <name evidence="2" type="ORF">DFH08DRAFT_814626</name>
</gene>
<dbReference type="CDD" id="cd12148">
    <property type="entry name" value="fungal_TF_MHR"/>
    <property type="match status" value="1"/>
</dbReference>
<name>A0AAD6ZPE1_9AGAR</name>
<keyword evidence="3" id="KW-1185">Reference proteome</keyword>
<dbReference type="PANTHER" id="PTHR46910:SF38">
    <property type="entry name" value="ZN(2)-C6 FUNGAL-TYPE DOMAIN-CONTAINING PROTEIN"/>
    <property type="match status" value="1"/>
</dbReference>
<keyword evidence="1" id="KW-0539">Nucleus</keyword>
<dbReference type="AlphaFoldDB" id="A0AAD6ZPE1"/>
<evidence type="ECO:0000313" key="3">
    <source>
        <dbReference type="Proteomes" id="UP001218218"/>
    </source>
</evidence>
<dbReference type="Proteomes" id="UP001218218">
    <property type="component" value="Unassembled WGS sequence"/>
</dbReference>
<dbReference type="InterPro" id="IPR001138">
    <property type="entry name" value="Zn2Cys6_DnaBD"/>
</dbReference>
<protein>
    <submittedName>
        <fullName evidence="2">Uncharacterized protein</fullName>
    </submittedName>
</protein>
<sequence length="673" mass="74705">MFESSPDVGNQSTIETIRACDRCRRLKRRCESIGFAYMMLDTENSEATAAKYASNAVETIFFAPTRPQPRLIVRTVVDIHEGSYTQEYVRALELRFRNADKALLKLRESTQHIVSGSLIKYLDPPEPDDGGPHGIAASFQALALNGPPPDPGFQGESSSAMLAKAAVAFFLSVDRGGLEITAMTTNVLYEAQPKTHDQPARAGIGVKESVTAELHLIVPPPRKFVAIFSGGELQRLNLGLSQRKWNEHHRDITHLSFPDSRLLGCLVSLYFENFNIFIPVLYRPSFEDGLARHFHMRHDGFTSTLLLVLALGSLYLKDPGISSSAYYGIIGIPYVQDSSNVGCSNRDCPGTRSHYKSFRNEDKHQHLCRHVSPLLVNCRKKPVAALQIQPKNYRKNLKHPEACKKQFVFLDVRLPSQCDDQWWQLSGPGYQPKRISSTIAFFNCLVGLYHILHFLEKNIYSTSRVYTASGIEDLQTIAAELDAKLSRWFNSIPQHLIWHPKCPDGIFFDQSAALCCFYHYIRMLIHRPFFPAKGPTNLPRVESYSSGRGRHAVAGSPFTLITTAAGPLPASSTVLERLLSLDYAPAEGSNKLSDEAPSDDSASADTIAAVSAGTAHGNDGPKPWIVFAQAWLTGIDPPFTPHAFRTFPVFAGDQEVAPTQNHRPHGFLVSDEA</sequence>
<comment type="caution">
    <text evidence="2">The sequence shown here is derived from an EMBL/GenBank/DDBJ whole genome shotgun (WGS) entry which is preliminary data.</text>
</comment>
<dbReference type="PANTHER" id="PTHR46910">
    <property type="entry name" value="TRANSCRIPTION FACTOR PDR1"/>
    <property type="match status" value="1"/>
</dbReference>
<dbReference type="GO" id="GO:0008270">
    <property type="term" value="F:zinc ion binding"/>
    <property type="evidence" value="ECO:0007669"/>
    <property type="project" value="InterPro"/>
</dbReference>